<evidence type="ECO:0000259" key="1">
    <source>
        <dbReference type="Pfam" id="PF01656"/>
    </source>
</evidence>
<dbReference type="CDD" id="cd02042">
    <property type="entry name" value="ParAB_family"/>
    <property type="match status" value="1"/>
</dbReference>
<evidence type="ECO:0000313" key="2">
    <source>
        <dbReference type="EMBL" id="MBD2777408.1"/>
    </source>
</evidence>
<accession>A0A8J7C060</accession>
<dbReference type="Gene3D" id="3.40.50.300">
    <property type="entry name" value="P-loop containing nucleotide triphosphate hydrolases"/>
    <property type="match status" value="1"/>
</dbReference>
<dbReference type="Pfam" id="PF01656">
    <property type="entry name" value="CbiA"/>
    <property type="match status" value="1"/>
</dbReference>
<name>A0A8J7C060_9CYAN</name>
<gene>
    <name evidence="2" type="ORF">ICL16_36515</name>
</gene>
<dbReference type="PANTHER" id="PTHR13696">
    <property type="entry name" value="P-LOOP CONTAINING NUCLEOSIDE TRIPHOSPHATE HYDROLASE"/>
    <property type="match status" value="1"/>
</dbReference>
<dbReference type="Proteomes" id="UP000629098">
    <property type="component" value="Unassembled WGS sequence"/>
</dbReference>
<keyword evidence="3" id="KW-1185">Reference proteome</keyword>
<proteinExistence type="predicted"/>
<dbReference type="SUPFAM" id="SSF52540">
    <property type="entry name" value="P-loop containing nucleoside triphosphate hydrolases"/>
    <property type="match status" value="1"/>
</dbReference>
<protein>
    <submittedName>
        <fullName evidence="2">ParA family protein</fullName>
    </submittedName>
</protein>
<dbReference type="InterPro" id="IPR002586">
    <property type="entry name" value="CobQ/CobB/MinD/ParA_Nub-bd_dom"/>
</dbReference>
<reference evidence="2" key="1">
    <citation type="submission" date="2020-09" db="EMBL/GenBank/DDBJ databases">
        <title>Iningainema tapete sp. nov. (Scytonemataceae, Cyanobacteria) from greenhouses in central Florida (USA) produces two types of nodularin with biosynthetic potential for microcystin-LR and anabaenopeptins.</title>
        <authorList>
            <person name="Berthold D.E."/>
            <person name="Lefler F.W."/>
            <person name="Huang I.-S."/>
            <person name="Abdulla H."/>
            <person name="Zimba P.V."/>
            <person name="Laughinghouse H.D. IV."/>
        </authorList>
    </citation>
    <scope>NUCLEOTIDE SEQUENCE</scope>
    <source>
        <strain evidence="2">BLCCT55</strain>
    </source>
</reference>
<dbReference type="InterPro" id="IPR027417">
    <property type="entry name" value="P-loop_NTPase"/>
</dbReference>
<comment type="caution">
    <text evidence="2">The sequence shown here is derived from an EMBL/GenBank/DDBJ whole genome shotgun (WGS) entry which is preliminary data.</text>
</comment>
<feature type="domain" description="CobQ/CobB/MinD/ParA nucleotide binding" evidence="1">
    <location>
        <begin position="5"/>
        <end position="81"/>
    </location>
</feature>
<dbReference type="InterPro" id="IPR050678">
    <property type="entry name" value="DNA_Partitioning_ATPase"/>
</dbReference>
<organism evidence="2 3">
    <name type="scientific">Iningainema tapete BLCC-T55</name>
    <dbReference type="NCBI Taxonomy" id="2748662"/>
    <lineage>
        <taxon>Bacteria</taxon>
        <taxon>Bacillati</taxon>
        <taxon>Cyanobacteriota</taxon>
        <taxon>Cyanophyceae</taxon>
        <taxon>Nostocales</taxon>
        <taxon>Scytonemataceae</taxon>
        <taxon>Iningainema tapete</taxon>
    </lineage>
</organism>
<dbReference type="EMBL" id="JACXAE010000110">
    <property type="protein sequence ID" value="MBD2777408.1"/>
    <property type="molecule type" value="Genomic_DNA"/>
</dbReference>
<evidence type="ECO:0000313" key="3">
    <source>
        <dbReference type="Proteomes" id="UP000629098"/>
    </source>
</evidence>
<dbReference type="AlphaFoldDB" id="A0A8J7C060"/>
<dbReference type="RefSeq" id="WP_190836476.1">
    <property type="nucleotide sequence ID" value="NZ_CAWPPI010000110.1"/>
</dbReference>
<dbReference type="PANTHER" id="PTHR13696:SF96">
    <property type="entry name" value="COBQ_COBB_MIND_PARA NUCLEOTIDE BINDING DOMAIN-CONTAINING PROTEIN"/>
    <property type="match status" value="1"/>
</dbReference>
<sequence length="216" mass="24408">MIILCTHNSGGVGKTTLAIHAAGVLSSQSGRTTLLIDCDDQADSWQFYANRMPNQYELLKVGDSLSILDNQKRQKITNIVNLEEYDHIVIDIDSEFLNTIHAIIYNQPDVVLIPVNKSQRRKALNKLPIVLSAVALLESKYGYSFEVIIVPLGVKQDVVLEALKQVQDKPQSCRVALAIRDLQDEMSLAVYEDRKYIWDYTGCEDLYQDFCSILEI</sequence>